<evidence type="ECO:0000313" key="1">
    <source>
        <dbReference type="EMBL" id="MEQ2260461.1"/>
    </source>
</evidence>
<dbReference type="Proteomes" id="UP001444071">
    <property type="component" value="Unassembled WGS sequence"/>
</dbReference>
<dbReference type="EMBL" id="JAHRIM010010619">
    <property type="protein sequence ID" value="MEQ2260461.1"/>
    <property type="molecule type" value="Genomic_DNA"/>
</dbReference>
<gene>
    <name evidence="1" type="ORF">XENORESO_019826</name>
</gene>
<organism evidence="1 2">
    <name type="scientific">Xenotaenia resolanae</name>
    <dbReference type="NCBI Taxonomy" id="208358"/>
    <lineage>
        <taxon>Eukaryota</taxon>
        <taxon>Metazoa</taxon>
        <taxon>Chordata</taxon>
        <taxon>Craniata</taxon>
        <taxon>Vertebrata</taxon>
        <taxon>Euteleostomi</taxon>
        <taxon>Actinopterygii</taxon>
        <taxon>Neopterygii</taxon>
        <taxon>Teleostei</taxon>
        <taxon>Neoteleostei</taxon>
        <taxon>Acanthomorphata</taxon>
        <taxon>Ovalentaria</taxon>
        <taxon>Atherinomorphae</taxon>
        <taxon>Cyprinodontiformes</taxon>
        <taxon>Goodeidae</taxon>
        <taxon>Xenotaenia</taxon>
    </lineage>
</organism>
<reference evidence="1 2" key="1">
    <citation type="submission" date="2021-06" db="EMBL/GenBank/DDBJ databases">
        <authorList>
            <person name="Palmer J.M."/>
        </authorList>
    </citation>
    <scope>NUCLEOTIDE SEQUENCE [LARGE SCALE GENOMIC DNA]</scope>
    <source>
        <strain evidence="1 2">XR_2019</strain>
        <tissue evidence="1">Muscle</tissue>
    </source>
</reference>
<accession>A0ABV0VTB8</accession>
<sequence>MLPSCNDKLKSTEWWHRPCRSGRARDPFTEASVLDAAVPGCSPNPTGPMLHVLPLFPPHFLSVYFGKITKIKATSAAKNRKNEKQKKKVLWTQFMNEIILFSVTTPKY</sequence>
<comment type="caution">
    <text evidence="1">The sequence shown here is derived from an EMBL/GenBank/DDBJ whole genome shotgun (WGS) entry which is preliminary data.</text>
</comment>
<protein>
    <submittedName>
        <fullName evidence="1">Uncharacterized protein</fullName>
    </submittedName>
</protein>
<keyword evidence="2" id="KW-1185">Reference proteome</keyword>
<evidence type="ECO:0000313" key="2">
    <source>
        <dbReference type="Proteomes" id="UP001444071"/>
    </source>
</evidence>
<name>A0ABV0VTB8_9TELE</name>
<proteinExistence type="predicted"/>